<protein>
    <recommendedName>
        <fullName evidence="11">Zinc metalloprotease</fullName>
        <ecNumber evidence="11">3.4.24.-</ecNumber>
    </recommendedName>
</protein>
<comment type="cofactor">
    <cofactor evidence="1 11">
        <name>Zn(2+)</name>
        <dbReference type="ChEBI" id="CHEBI:29105"/>
    </cofactor>
</comment>
<dbReference type="Pfam" id="PF17820">
    <property type="entry name" value="PDZ_6"/>
    <property type="match status" value="1"/>
</dbReference>
<reference evidence="13 14" key="1">
    <citation type="submission" date="2017-01" db="EMBL/GenBank/DDBJ databases">
        <title>The complete genome sequence of a sulfur-oxidizing marine bacterium Thioclava sp. 25B10_4T.</title>
        <authorList>
            <person name="Liu Y."/>
            <person name="Lai Q."/>
            <person name="Shao Z."/>
        </authorList>
    </citation>
    <scope>NUCLEOTIDE SEQUENCE [LARGE SCALE GENOMIC DNA]</scope>
    <source>
        <strain evidence="13 14">25B10_4</strain>
    </source>
</reference>
<keyword evidence="11" id="KW-0479">Metal-binding</keyword>
<gene>
    <name evidence="13" type="ORF">BMG03_11330</name>
</gene>
<evidence type="ECO:0000256" key="1">
    <source>
        <dbReference type="ARBA" id="ARBA00001947"/>
    </source>
</evidence>
<keyword evidence="10 11" id="KW-0472">Membrane</keyword>
<dbReference type="CDD" id="cd23081">
    <property type="entry name" value="cpPDZ_EcRseP-like"/>
    <property type="match status" value="1"/>
</dbReference>
<keyword evidence="6 11" id="KW-0378">Hydrolase</keyword>
<comment type="subcellular location">
    <subcellularLocation>
        <location evidence="2">Membrane</location>
        <topology evidence="2">Multi-pass membrane protein</topology>
    </subcellularLocation>
</comment>
<proteinExistence type="inferred from homology"/>
<evidence type="ECO:0000313" key="13">
    <source>
        <dbReference type="EMBL" id="AQS48325.1"/>
    </source>
</evidence>
<keyword evidence="5 11" id="KW-0812">Transmembrane</keyword>
<evidence type="ECO:0000259" key="12">
    <source>
        <dbReference type="PROSITE" id="PS50106"/>
    </source>
</evidence>
<evidence type="ECO:0000256" key="3">
    <source>
        <dbReference type="ARBA" id="ARBA00007931"/>
    </source>
</evidence>
<dbReference type="Gene3D" id="2.30.42.10">
    <property type="match status" value="2"/>
</dbReference>
<accession>A0ABN4X759</accession>
<dbReference type="RefSeq" id="WP_075774890.1">
    <property type="nucleotide sequence ID" value="NZ_CP019437.1"/>
</dbReference>
<evidence type="ECO:0000256" key="6">
    <source>
        <dbReference type="ARBA" id="ARBA00022801"/>
    </source>
</evidence>
<organism evidence="13 14">
    <name type="scientific">Thioclava nitratireducens</name>
    <dbReference type="NCBI Taxonomy" id="1915078"/>
    <lineage>
        <taxon>Bacteria</taxon>
        <taxon>Pseudomonadati</taxon>
        <taxon>Pseudomonadota</taxon>
        <taxon>Alphaproteobacteria</taxon>
        <taxon>Rhodobacterales</taxon>
        <taxon>Paracoccaceae</taxon>
        <taxon>Thioclava</taxon>
    </lineage>
</organism>
<evidence type="ECO:0000256" key="4">
    <source>
        <dbReference type="ARBA" id="ARBA00022670"/>
    </source>
</evidence>
<dbReference type="Pfam" id="PF02163">
    <property type="entry name" value="Peptidase_M50"/>
    <property type="match status" value="1"/>
</dbReference>
<evidence type="ECO:0000256" key="10">
    <source>
        <dbReference type="ARBA" id="ARBA00023136"/>
    </source>
</evidence>
<keyword evidence="9 11" id="KW-0482">Metalloprotease</keyword>
<evidence type="ECO:0000256" key="9">
    <source>
        <dbReference type="ARBA" id="ARBA00023049"/>
    </source>
</evidence>
<keyword evidence="4" id="KW-0645">Protease</keyword>
<dbReference type="EMBL" id="CP019437">
    <property type="protein sequence ID" value="AQS48325.1"/>
    <property type="molecule type" value="Genomic_DNA"/>
</dbReference>
<keyword evidence="8 11" id="KW-1133">Transmembrane helix</keyword>
<keyword evidence="7 11" id="KW-0862">Zinc</keyword>
<feature type="domain" description="PDZ" evidence="12">
    <location>
        <begin position="196"/>
        <end position="258"/>
    </location>
</feature>
<dbReference type="GO" id="GO:0008237">
    <property type="term" value="F:metallopeptidase activity"/>
    <property type="evidence" value="ECO:0007669"/>
    <property type="project" value="UniProtKB-KW"/>
</dbReference>
<dbReference type="CDD" id="cd06163">
    <property type="entry name" value="S2P-M50_PDZ_RseP-like"/>
    <property type="match status" value="2"/>
</dbReference>
<evidence type="ECO:0000256" key="8">
    <source>
        <dbReference type="ARBA" id="ARBA00022989"/>
    </source>
</evidence>
<name>A0ABN4X759_9RHOB</name>
<sequence>MDLLPQFGNLLYTVVAFVVALSIIVAVHEYGHYIIGRISGIKAEVFSLGFGPKLISRVDKHGTRWQIAAVPLGGYVKFLGDANAASAGVDVEEMQHLSPEERRHTMHGAPLWARAATVAAGPVFNFILSILVIAGLSLWAGKATETPAIQTVVALPGGAGDLQQGDVIDAVAGKPTPDYQALSDVVDQLPAGPTLDYTVTRDGSKTDATGPQLFPARFAGVQPGSAAYDAGLRAGDVITAIDGKPVYRFIDLQDAVKAGAGKPVALDIWRPEGDAGKTFSVTLEPRRTDLPVGDGQFETRFLIGATGSFMFEPVTQSVGPVDALVGGVTQTWGIITQSVSGIQAMIAQRISSCNLTGALRIAETSAAAAKSGMLDFIWFIAVLSTAVGFLNLFPIPVLDGGHLMFHLYEAITGKPPSDQLMNVFMSIGLALVLTLMVFGLWNDLTC</sequence>
<evidence type="ECO:0000313" key="14">
    <source>
        <dbReference type="Proteomes" id="UP000185622"/>
    </source>
</evidence>
<evidence type="ECO:0000256" key="11">
    <source>
        <dbReference type="RuleBase" id="RU362031"/>
    </source>
</evidence>
<keyword evidence="14" id="KW-1185">Reference proteome</keyword>
<feature type="transmembrane region" description="Helical" evidence="11">
    <location>
        <begin position="6"/>
        <end position="27"/>
    </location>
</feature>
<dbReference type="InterPro" id="IPR036034">
    <property type="entry name" value="PDZ_sf"/>
</dbReference>
<dbReference type="PANTHER" id="PTHR42837:SF2">
    <property type="entry name" value="MEMBRANE METALLOPROTEASE ARASP2, CHLOROPLASTIC-RELATED"/>
    <property type="match status" value="1"/>
</dbReference>
<dbReference type="NCBIfam" id="TIGR00054">
    <property type="entry name" value="RIP metalloprotease RseP"/>
    <property type="match status" value="1"/>
</dbReference>
<dbReference type="InterPro" id="IPR001478">
    <property type="entry name" value="PDZ"/>
</dbReference>
<feature type="transmembrane region" description="Helical" evidence="11">
    <location>
        <begin position="419"/>
        <end position="441"/>
    </location>
</feature>
<dbReference type="InterPro" id="IPR004387">
    <property type="entry name" value="Pept_M50_Zn"/>
</dbReference>
<dbReference type="SMART" id="SM00228">
    <property type="entry name" value="PDZ"/>
    <property type="match status" value="1"/>
</dbReference>
<evidence type="ECO:0000256" key="5">
    <source>
        <dbReference type="ARBA" id="ARBA00022692"/>
    </source>
</evidence>
<evidence type="ECO:0000256" key="7">
    <source>
        <dbReference type="ARBA" id="ARBA00022833"/>
    </source>
</evidence>
<dbReference type="SUPFAM" id="SSF50156">
    <property type="entry name" value="PDZ domain-like"/>
    <property type="match status" value="2"/>
</dbReference>
<dbReference type="PANTHER" id="PTHR42837">
    <property type="entry name" value="REGULATOR OF SIGMA-E PROTEASE RSEP"/>
    <property type="match status" value="1"/>
</dbReference>
<dbReference type="InterPro" id="IPR041489">
    <property type="entry name" value="PDZ_6"/>
</dbReference>
<dbReference type="EC" id="3.4.24.-" evidence="11"/>
<comment type="similarity">
    <text evidence="3 11">Belongs to the peptidase M50B family.</text>
</comment>
<feature type="transmembrane region" description="Helical" evidence="11">
    <location>
        <begin position="376"/>
        <end position="398"/>
    </location>
</feature>
<feature type="transmembrane region" description="Helical" evidence="11">
    <location>
        <begin position="111"/>
        <end position="140"/>
    </location>
</feature>
<dbReference type="Proteomes" id="UP000185622">
    <property type="component" value="Chromosome"/>
</dbReference>
<dbReference type="PROSITE" id="PS50106">
    <property type="entry name" value="PDZ"/>
    <property type="match status" value="1"/>
</dbReference>
<evidence type="ECO:0000256" key="2">
    <source>
        <dbReference type="ARBA" id="ARBA00004141"/>
    </source>
</evidence>
<dbReference type="InterPro" id="IPR008915">
    <property type="entry name" value="Peptidase_M50"/>
</dbReference>